<evidence type="ECO:0000256" key="1">
    <source>
        <dbReference type="ARBA" id="ARBA00009981"/>
    </source>
</evidence>
<dbReference type="InterPro" id="IPR036165">
    <property type="entry name" value="YefM-like_sf"/>
</dbReference>
<dbReference type="NCBIfam" id="TIGR01552">
    <property type="entry name" value="phd_fam"/>
    <property type="match status" value="1"/>
</dbReference>
<feature type="region of interest" description="Disordered" evidence="2">
    <location>
        <begin position="42"/>
        <end position="64"/>
    </location>
</feature>
<dbReference type="SUPFAM" id="SSF143120">
    <property type="entry name" value="YefM-like"/>
    <property type="match status" value="1"/>
</dbReference>
<proteinExistence type="inferred from homology"/>
<dbReference type="HOGENOM" id="CLU_2538903_0_0_11"/>
<protein>
    <submittedName>
        <fullName evidence="3">Uncharacterized protein</fullName>
    </submittedName>
</protein>
<comment type="similarity">
    <text evidence="1">Belongs to the phD/YefM antitoxin family.</text>
</comment>
<evidence type="ECO:0000256" key="2">
    <source>
        <dbReference type="SAM" id="MobiDB-lite"/>
    </source>
</evidence>
<organism evidence="3 4">
    <name type="scientific">Brachybacterium muris UCD-AY4</name>
    <dbReference type="NCBI Taxonomy" id="1249481"/>
    <lineage>
        <taxon>Bacteria</taxon>
        <taxon>Bacillati</taxon>
        <taxon>Actinomycetota</taxon>
        <taxon>Actinomycetes</taxon>
        <taxon>Micrococcales</taxon>
        <taxon>Dermabacteraceae</taxon>
        <taxon>Brachybacterium</taxon>
    </lineage>
</organism>
<dbReference type="RefSeq" id="WP_017823567.1">
    <property type="nucleotide sequence ID" value="NZ_AORC01000011.1"/>
</dbReference>
<dbReference type="STRING" id="1249481.D641_0110205"/>
<evidence type="ECO:0000313" key="3">
    <source>
        <dbReference type="EMBL" id="EYT48995.1"/>
    </source>
</evidence>
<keyword evidence="4" id="KW-1185">Reference proteome</keyword>
<evidence type="ECO:0000313" key="4">
    <source>
        <dbReference type="Proteomes" id="UP000019754"/>
    </source>
</evidence>
<reference evidence="3 4" key="1">
    <citation type="journal article" date="2013" name="Genome Announc.">
        <title>Draft genome sequence of an Actinobacterium, Brachybacterium muris strain UCD-AY4.</title>
        <authorList>
            <person name="Lo J.R."/>
            <person name="Lang J.M."/>
            <person name="Darling A.E."/>
            <person name="Eisen J.A."/>
            <person name="Coil D.A."/>
        </authorList>
    </citation>
    <scope>NUCLEOTIDE SEQUENCE [LARGE SCALE GENOMIC DNA]</scope>
    <source>
        <strain evidence="3 4">UCD-AY4</strain>
    </source>
</reference>
<dbReference type="EMBL" id="AORC01000011">
    <property type="protein sequence ID" value="EYT48995.1"/>
    <property type="molecule type" value="Genomic_DNA"/>
</dbReference>
<dbReference type="AlphaFoldDB" id="A0A022KT76"/>
<name>A0A022KT76_9MICO</name>
<comment type="caution">
    <text evidence="3">The sequence shown here is derived from an EMBL/GenBank/DDBJ whole genome shotgun (WGS) entry which is preliminary data.</text>
</comment>
<dbReference type="Proteomes" id="UP000019754">
    <property type="component" value="Unassembled WGS sequence"/>
</dbReference>
<sequence>MRTISVGELRRNPTHMLNDVEAGEVYAVTRHNREIARITPTTSSTTAVPPKRRGGARTSSLPYVALPGDRSMDEFLDELKGEW</sequence>
<dbReference type="Gene3D" id="3.40.1620.10">
    <property type="entry name" value="YefM-like domain"/>
    <property type="match status" value="1"/>
</dbReference>
<accession>A0A022KT76</accession>
<dbReference type="OrthoDB" id="4419580at2"/>
<gene>
    <name evidence="3" type="ORF">D641_0110205</name>
</gene>